<reference evidence="1" key="1">
    <citation type="submission" date="2019-03" db="EMBL/GenBank/DDBJ databases">
        <title>Single cell metagenomics reveals metabolic interactions within the superorganism composed of flagellate Streblomastix strix and complex community of Bacteroidetes bacteria on its surface.</title>
        <authorList>
            <person name="Treitli S.C."/>
            <person name="Kolisko M."/>
            <person name="Husnik F."/>
            <person name="Keeling P."/>
            <person name="Hampl V."/>
        </authorList>
    </citation>
    <scope>NUCLEOTIDE SEQUENCE</scope>
    <source>
        <strain evidence="1">STM</strain>
    </source>
</reference>
<accession>A0A5J4RVG9</accession>
<comment type="caution">
    <text evidence="1">The sequence shown here is derived from an EMBL/GenBank/DDBJ whole genome shotgun (WGS) entry which is preliminary data.</text>
</comment>
<name>A0A5J4RVG9_9ZZZZ</name>
<evidence type="ECO:0000313" key="1">
    <source>
        <dbReference type="EMBL" id="KAA6336921.1"/>
    </source>
</evidence>
<dbReference type="AlphaFoldDB" id="A0A5J4RVG9"/>
<sequence>MKYLKSIWAERIPNYSSNYQQIFDKLANKGNGDNEERAKETGRVFATQYELYIYAFFLGLYSNEQQERTNKVDFGHKISEWGKKNRKTGRESFIEIQDFIFISLITKCDVDFILLERSPNEEAIKIAISQLVDLMESYINGGLQLIKDKLEDDENYFISSAEAPMNFLLSKISD</sequence>
<organism evidence="1">
    <name type="scientific">termite gut metagenome</name>
    <dbReference type="NCBI Taxonomy" id="433724"/>
    <lineage>
        <taxon>unclassified sequences</taxon>
        <taxon>metagenomes</taxon>
        <taxon>organismal metagenomes</taxon>
    </lineage>
</organism>
<dbReference type="EMBL" id="SNRY01000748">
    <property type="protein sequence ID" value="KAA6336921.1"/>
    <property type="molecule type" value="Genomic_DNA"/>
</dbReference>
<proteinExistence type="predicted"/>
<protein>
    <submittedName>
        <fullName evidence="1">Uncharacterized protein</fullName>
    </submittedName>
</protein>
<gene>
    <name evidence="1" type="ORF">EZS27_014963</name>
</gene>